<keyword evidence="2" id="KW-1185">Reference proteome</keyword>
<accession>A1RRE6</accession>
<gene>
    <name evidence="1" type="ordered locus">Pisl_0350</name>
</gene>
<organism evidence="1 2">
    <name type="scientific">Pyrobaculum islandicum (strain DSM 4184 / JCM 9189 / GEO3)</name>
    <dbReference type="NCBI Taxonomy" id="384616"/>
    <lineage>
        <taxon>Archaea</taxon>
        <taxon>Thermoproteota</taxon>
        <taxon>Thermoprotei</taxon>
        <taxon>Thermoproteales</taxon>
        <taxon>Thermoproteaceae</taxon>
        <taxon>Pyrobaculum</taxon>
    </lineage>
</organism>
<dbReference type="eggNOG" id="arCOG05643">
    <property type="taxonomic scope" value="Archaea"/>
</dbReference>
<dbReference type="GeneID" id="4616297"/>
<dbReference type="Proteomes" id="UP000002595">
    <property type="component" value="Chromosome"/>
</dbReference>
<proteinExistence type="predicted"/>
<dbReference type="HOGENOM" id="CLU_1922914_0_0_2"/>
<evidence type="ECO:0000313" key="2">
    <source>
        <dbReference type="Proteomes" id="UP000002595"/>
    </source>
</evidence>
<dbReference type="EMBL" id="CP000504">
    <property type="protein sequence ID" value="ABL87528.1"/>
    <property type="molecule type" value="Genomic_DNA"/>
</dbReference>
<dbReference type="OrthoDB" id="27772at2157"/>
<reference evidence="1" key="1">
    <citation type="submission" date="2006-12" db="EMBL/GenBank/DDBJ databases">
        <title>Complete sequence of Pyrobaculum islandicum DSM 4184.</title>
        <authorList>
            <person name="Copeland A."/>
            <person name="Lucas S."/>
            <person name="Lapidus A."/>
            <person name="Barry K."/>
            <person name="Detter J.C."/>
            <person name="Glavina del Rio T."/>
            <person name="Dalin E."/>
            <person name="Tice H."/>
            <person name="Pitluck S."/>
            <person name="Meincke L."/>
            <person name="Brettin T."/>
            <person name="Bruce D."/>
            <person name="Han C."/>
            <person name="Tapia R."/>
            <person name="Gilna P."/>
            <person name="Schmutz J."/>
            <person name="Larimer F."/>
            <person name="Land M."/>
            <person name="Hauser L."/>
            <person name="Kyrpides N."/>
            <person name="Mikhailova N."/>
            <person name="Cozen A.E."/>
            <person name="Fitz-Gibbon S.T."/>
            <person name="House C.H."/>
            <person name="Saltikov C."/>
            <person name="Lowe T."/>
            <person name="Richardson P."/>
        </authorList>
    </citation>
    <scope>NUCLEOTIDE SEQUENCE [LARGE SCALE GENOMIC DNA]</scope>
    <source>
        <strain evidence="1">DSM 4184</strain>
    </source>
</reference>
<dbReference type="RefSeq" id="WP_011762105.1">
    <property type="nucleotide sequence ID" value="NC_008701.1"/>
</dbReference>
<dbReference type="KEGG" id="pis:Pisl_0350"/>
<evidence type="ECO:0000313" key="1">
    <source>
        <dbReference type="EMBL" id="ABL87528.1"/>
    </source>
</evidence>
<name>A1RRE6_PYRIL</name>
<dbReference type="STRING" id="384616.Pisl_0350"/>
<dbReference type="AlphaFoldDB" id="A1RRE6"/>
<protein>
    <submittedName>
        <fullName evidence="1">Uncharacterized protein</fullName>
    </submittedName>
</protein>
<sequence>MLAVPPAVIVLPLASKEQVLQTVNYVVGRLKQIGASIRHMHLDTPLYLECKVTRDVVERVDVYLATANGDFVNVLPPSEEIKEGFVEKRSYIHLVQGVAVYFKYELGAGPKLAEVVIYSVGNAYRDFKLNL</sequence>